<protein>
    <submittedName>
        <fullName evidence="2">Uncharacterized protein</fullName>
    </submittedName>
</protein>
<reference evidence="2" key="1">
    <citation type="submission" date="2021-01" db="EMBL/GenBank/DDBJ databases">
        <authorList>
            <person name="Corre E."/>
            <person name="Pelletier E."/>
            <person name="Niang G."/>
            <person name="Scheremetjew M."/>
            <person name="Finn R."/>
            <person name="Kale V."/>
            <person name="Holt S."/>
            <person name="Cochrane G."/>
            <person name="Meng A."/>
            <person name="Brown T."/>
            <person name="Cohen L."/>
        </authorList>
    </citation>
    <scope>NUCLEOTIDE SEQUENCE</scope>
    <source>
        <strain evidence="2">UIO037</strain>
    </source>
</reference>
<evidence type="ECO:0000313" key="2">
    <source>
        <dbReference type="EMBL" id="CAE2219748.1"/>
    </source>
</evidence>
<dbReference type="AlphaFoldDB" id="A0A7S4I6L2"/>
<sequence>MQPSLSRRALLPLPLLVAAPSISTAADFNLMGPDVSFEGGKPKVTTELEARDALTKKVEAATAAGKGIDVERRGQFNEKALFSEDFYFKYGLRPTPTEVLNSPFLPPQAELPFAPVQRRYTGYNKYQERINSGVDAYTGTLRTTIQRGAWDEIPALLEKGVKGKGSNKAGEGTGVAASPLRSSCRAFGLFANTVLQSENDSGTTAANLLARHLVNEVYFSMDDIAAAAAAGDKASAAKAWSRGKEYLDGYLRLVNMPISAKVGEKFVVSDVTI</sequence>
<gene>
    <name evidence="2" type="ORF">CPOL0286_LOCUS8632</name>
</gene>
<organism evidence="2">
    <name type="scientific">Prymnesium polylepis</name>
    <dbReference type="NCBI Taxonomy" id="72548"/>
    <lineage>
        <taxon>Eukaryota</taxon>
        <taxon>Haptista</taxon>
        <taxon>Haptophyta</taxon>
        <taxon>Prymnesiophyceae</taxon>
        <taxon>Prymnesiales</taxon>
        <taxon>Prymnesiaceae</taxon>
        <taxon>Prymnesium</taxon>
    </lineage>
</organism>
<evidence type="ECO:0000256" key="1">
    <source>
        <dbReference type="SAM" id="SignalP"/>
    </source>
</evidence>
<feature type="signal peptide" evidence="1">
    <location>
        <begin position="1"/>
        <end position="25"/>
    </location>
</feature>
<accession>A0A7S4I6L2</accession>
<proteinExistence type="predicted"/>
<name>A0A7S4I6L2_9EUKA</name>
<feature type="chain" id="PRO_5030874234" evidence="1">
    <location>
        <begin position="26"/>
        <end position="273"/>
    </location>
</feature>
<keyword evidence="1" id="KW-0732">Signal</keyword>
<dbReference type="EMBL" id="HBKO01018959">
    <property type="protein sequence ID" value="CAE2219748.1"/>
    <property type="molecule type" value="Transcribed_RNA"/>
</dbReference>